<dbReference type="Pfam" id="PF11003">
    <property type="entry name" value="DUF2842"/>
    <property type="match status" value="1"/>
</dbReference>
<keyword evidence="1" id="KW-0812">Transmembrane</keyword>
<proteinExistence type="predicted"/>
<evidence type="ECO:0008006" key="4">
    <source>
        <dbReference type="Google" id="ProtNLM"/>
    </source>
</evidence>
<sequence>MAETRLSYKARRRWSLVILLIGLPAYIVAAISLIAWLPDLPGWVEFFVYVILGFAWMVPLKFVFLGIGQADPDAPHPDGDLR</sequence>
<protein>
    <recommendedName>
        <fullName evidence="4">DUF2842 domain-containing protein</fullName>
    </recommendedName>
</protein>
<dbReference type="STRING" id="573024.SAMN05216208_2572"/>
<dbReference type="RefSeq" id="WP_076534868.1">
    <property type="nucleotide sequence ID" value="NZ_CANNEL010000005.1"/>
</dbReference>
<name>A0A1N7HCE5_9RHOB</name>
<keyword evidence="1" id="KW-1133">Transmembrane helix</keyword>
<accession>A0A1N7HCE5</accession>
<evidence type="ECO:0000313" key="3">
    <source>
        <dbReference type="Proteomes" id="UP000186019"/>
    </source>
</evidence>
<feature type="transmembrane region" description="Helical" evidence="1">
    <location>
        <begin position="14"/>
        <end position="37"/>
    </location>
</feature>
<feature type="transmembrane region" description="Helical" evidence="1">
    <location>
        <begin position="43"/>
        <end position="64"/>
    </location>
</feature>
<organism evidence="2 3">
    <name type="scientific">Roseovarius nanhaiticus</name>
    <dbReference type="NCBI Taxonomy" id="573024"/>
    <lineage>
        <taxon>Bacteria</taxon>
        <taxon>Pseudomonadati</taxon>
        <taxon>Pseudomonadota</taxon>
        <taxon>Alphaproteobacteria</taxon>
        <taxon>Rhodobacterales</taxon>
        <taxon>Roseobacteraceae</taxon>
        <taxon>Roseovarius</taxon>
    </lineage>
</organism>
<dbReference type="AlphaFoldDB" id="A0A1N7HCE5"/>
<dbReference type="InterPro" id="IPR021265">
    <property type="entry name" value="DUF2842"/>
</dbReference>
<keyword evidence="3" id="KW-1185">Reference proteome</keyword>
<gene>
    <name evidence="2" type="ORF">SAMN05421666_2743</name>
</gene>
<dbReference type="Proteomes" id="UP000186019">
    <property type="component" value="Unassembled WGS sequence"/>
</dbReference>
<dbReference type="EMBL" id="FTNV01000003">
    <property type="protein sequence ID" value="SIS22547.1"/>
    <property type="molecule type" value="Genomic_DNA"/>
</dbReference>
<dbReference type="OrthoDB" id="7510023at2"/>
<keyword evidence="1" id="KW-0472">Membrane</keyword>
<evidence type="ECO:0000313" key="2">
    <source>
        <dbReference type="EMBL" id="SIS22547.1"/>
    </source>
</evidence>
<reference evidence="2 3" key="1">
    <citation type="submission" date="2017-01" db="EMBL/GenBank/DDBJ databases">
        <authorList>
            <person name="Mah S.A."/>
            <person name="Swanson W.J."/>
            <person name="Moy G.W."/>
            <person name="Vacquier V.D."/>
        </authorList>
    </citation>
    <scope>NUCLEOTIDE SEQUENCE [LARGE SCALE GENOMIC DNA]</scope>
    <source>
        <strain evidence="2 3">DSM 29590</strain>
    </source>
</reference>
<evidence type="ECO:0000256" key="1">
    <source>
        <dbReference type="SAM" id="Phobius"/>
    </source>
</evidence>